<name>A0A6C0E3Z2_9ZZZZ</name>
<dbReference type="AlphaFoldDB" id="A0A6C0E3Z2"/>
<evidence type="ECO:0000256" key="1">
    <source>
        <dbReference type="SAM" id="MobiDB-lite"/>
    </source>
</evidence>
<reference evidence="2" key="1">
    <citation type="journal article" date="2020" name="Nature">
        <title>Giant virus diversity and host interactions through global metagenomics.</title>
        <authorList>
            <person name="Schulz F."/>
            <person name="Roux S."/>
            <person name="Paez-Espino D."/>
            <person name="Jungbluth S."/>
            <person name="Walsh D.A."/>
            <person name="Denef V.J."/>
            <person name="McMahon K.D."/>
            <person name="Konstantinidis K.T."/>
            <person name="Eloe-Fadrosh E.A."/>
            <person name="Kyrpides N.C."/>
            <person name="Woyke T."/>
        </authorList>
    </citation>
    <scope>NUCLEOTIDE SEQUENCE</scope>
    <source>
        <strain evidence="2">GVMAG-M-3300023179-116</strain>
    </source>
</reference>
<sequence>MSTDELNQPEVLIFFLSGDKIVDLYDKIYIKNKTNLPFYIVQGQHSIISQNDIAKFSLDYDEVYDINTFTHSDKKKIFEKIISNFWMLIPEMNIKFVNGNLSVLSNKFILLEKKRKEIKEEGEKEEEGEPKPKEEKNNHCYKIVFNKYINNEITNVNSTIEDPNSNEYYYSDNKLYDEKSSTEYSTIFKEDTTTPVLYMKNNQIVQNAQLIDYCFSGINCLKNSKAFQYFIVPNLYKGDTDENIQSSFKTNQNVTCNITCKFINVDILQRDNIDKYTQLFTSGKITKVFIGDDFFDKENNNRILSNLLTEQKKLQNTPEVILLPCLQNKSSNNEINEISIAELNNKLDDIELNTKFNTEFNVDNNNCADTNFISIVLNKFYTTTINRIEENLGGKRRKSTKKTKKTRKPRKKSRKSRKHKKSRKH</sequence>
<protein>
    <submittedName>
        <fullName evidence="2">Uncharacterized protein</fullName>
    </submittedName>
</protein>
<proteinExistence type="predicted"/>
<organism evidence="2">
    <name type="scientific">viral metagenome</name>
    <dbReference type="NCBI Taxonomy" id="1070528"/>
    <lineage>
        <taxon>unclassified sequences</taxon>
        <taxon>metagenomes</taxon>
        <taxon>organismal metagenomes</taxon>
    </lineage>
</organism>
<feature type="compositionally biased region" description="Basic residues" evidence="1">
    <location>
        <begin position="394"/>
        <end position="425"/>
    </location>
</feature>
<dbReference type="EMBL" id="MN739732">
    <property type="protein sequence ID" value="QHT23498.1"/>
    <property type="molecule type" value="Genomic_DNA"/>
</dbReference>
<evidence type="ECO:0000313" key="2">
    <source>
        <dbReference type="EMBL" id="QHT23498.1"/>
    </source>
</evidence>
<accession>A0A6C0E3Z2</accession>
<feature type="region of interest" description="Disordered" evidence="1">
    <location>
        <begin position="391"/>
        <end position="425"/>
    </location>
</feature>